<evidence type="ECO:0000313" key="1">
    <source>
        <dbReference type="EMBL" id="CAI9170241.1"/>
    </source>
</evidence>
<dbReference type="Proteomes" id="UP001176941">
    <property type="component" value="Chromosome 3"/>
</dbReference>
<name>A0ABN8ZB88_RANTA</name>
<organism evidence="1 2">
    <name type="scientific">Rangifer tarandus platyrhynchus</name>
    <name type="common">Svalbard reindeer</name>
    <dbReference type="NCBI Taxonomy" id="3082113"/>
    <lineage>
        <taxon>Eukaryota</taxon>
        <taxon>Metazoa</taxon>
        <taxon>Chordata</taxon>
        <taxon>Craniata</taxon>
        <taxon>Vertebrata</taxon>
        <taxon>Euteleostomi</taxon>
        <taxon>Mammalia</taxon>
        <taxon>Eutheria</taxon>
        <taxon>Laurasiatheria</taxon>
        <taxon>Artiodactyla</taxon>
        <taxon>Ruminantia</taxon>
        <taxon>Pecora</taxon>
        <taxon>Cervidae</taxon>
        <taxon>Odocoileinae</taxon>
        <taxon>Rangifer</taxon>
    </lineage>
</organism>
<accession>A0ABN8ZB88</accession>
<sequence length="145" mass="15684">MAWETQPELSPVSSALEPLVWLSGQGLGCPLGQRCIPSALVCGARGFLYLCLCMNVYSNQSILKTHPGDGRRDAAAHSRHLRPGLDGQSWARPGPWALSTVLATADLRVRLVPAAAALGLGRHLWGPILSLLSACQSWIWDHWVP</sequence>
<evidence type="ECO:0000313" key="2">
    <source>
        <dbReference type="Proteomes" id="UP001176941"/>
    </source>
</evidence>
<reference evidence="1" key="1">
    <citation type="submission" date="2023-04" db="EMBL/GenBank/DDBJ databases">
        <authorList>
            <consortium name="ELIXIR-Norway"/>
        </authorList>
    </citation>
    <scope>NUCLEOTIDE SEQUENCE [LARGE SCALE GENOMIC DNA]</scope>
</reference>
<protein>
    <submittedName>
        <fullName evidence="1">Uncharacterized protein</fullName>
    </submittedName>
</protein>
<keyword evidence="2" id="KW-1185">Reference proteome</keyword>
<gene>
    <name evidence="1" type="ORF">MRATA1EN1_LOCUS19203</name>
</gene>
<dbReference type="EMBL" id="OX459939">
    <property type="protein sequence ID" value="CAI9170241.1"/>
    <property type="molecule type" value="Genomic_DNA"/>
</dbReference>
<proteinExistence type="predicted"/>